<feature type="domain" description="HTH cro/C1-type" evidence="1">
    <location>
        <begin position="7"/>
        <end position="60"/>
    </location>
</feature>
<dbReference type="Gene3D" id="1.10.260.40">
    <property type="entry name" value="lambda repressor-like DNA-binding domains"/>
    <property type="match status" value="1"/>
</dbReference>
<sequence length="175" mass="19066">MALGKQIKRYRELLGWTLESLSEKSRVDVGTISAMENRDSQRSKYAAPLAKALGLTLDQLLDESTTYTPNFGGGNRVVSEVAPQTGQSKPSTMAEALQTIEQLIQQIQSEVAAQGARVGGVHHIEHAWPFGSIKREQWEALTPQQKTAVEGIIQSMLATQHSTIGSTADKRHVTG</sequence>
<dbReference type="CDD" id="cd00093">
    <property type="entry name" value="HTH_XRE"/>
    <property type="match status" value="1"/>
</dbReference>
<keyword evidence="3" id="KW-1185">Reference proteome</keyword>
<comment type="caution">
    <text evidence="2">The sequence shown here is derived from an EMBL/GenBank/DDBJ whole genome shotgun (WGS) entry which is preliminary data.</text>
</comment>
<dbReference type="PROSITE" id="PS50943">
    <property type="entry name" value="HTH_CROC1"/>
    <property type="match status" value="1"/>
</dbReference>
<name>A0ABV9QD83_9BURK</name>
<protein>
    <submittedName>
        <fullName evidence="2">Helix-turn-helix domain-containing protein</fullName>
    </submittedName>
</protein>
<organism evidence="2 3">
    <name type="scientific">Giesbergeria sinuosa</name>
    <dbReference type="NCBI Taxonomy" id="80883"/>
    <lineage>
        <taxon>Bacteria</taxon>
        <taxon>Pseudomonadati</taxon>
        <taxon>Pseudomonadota</taxon>
        <taxon>Betaproteobacteria</taxon>
        <taxon>Burkholderiales</taxon>
        <taxon>Comamonadaceae</taxon>
        <taxon>Giesbergeria</taxon>
    </lineage>
</organism>
<dbReference type="InterPro" id="IPR001387">
    <property type="entry name" value="Cro/C1-type_HTH"/>
</dbReference>
<dbReference type="InterPro" id="IPR010982">
    <property type="entry name" value="Lambda_DNA-bd_dom_sf"/>
</dbReference>
<accession>A0ABV9QD83</accession>
<reference evidence="3" key="1">
    <citation type="journal article" date="2019" name="Int. J. Syst. Evol. Microbiol.">
        <title>The Global Catalogue of Microorganisms (GCM) 10K type strain sequencing project: providing services to taxonomists for standard genome sequencing and annotation.</title>
        <authorList>
            <consortium name="The Broad Institute Genomics Platform"/>
            <consortium name="The Broad Institute Genome Sequencing Center for Infectious Disease"/>
            <person name="Wu L."/>
            <person name="Ma J."/>
        </authorList>
    </citation>
    <scope>NUCLEOTIDE SEQUENCE [LARGE SCALE GENOMIC DNA]</scope>
    <source>
        <strain evidence="3">CCUG 49452</strain>
    </source>
</reference>
<evidence type="ECO:0000259" key="1">
    <source>
        <dbReference type="PROSITE" id="PS50943"/>
    </source>
</evidence>
<dbReference type="SMART" id="SM00530">
    <property type="entry name" value="HTH_XRE"/>
    <property type="match status" value="1"/>
</dbReference>
<dbReference type="EMBL" id="JBHSHJ010000003">
    <property type="protein sequence ID" value="MFC4788617.1"/>
    <property type="molecule type" value="Genomic_DNA"/>
</dbReference>
<dbReference type="Proteomes" id="UP001596001">
    <property type="component" value="Unassembled WGS sequence"/>
</dbReference>
<dbReference type="RefSeq" id="WP_382431204.1">
    <property type="nucleotide sequence ID" value="NZ_JBHSHJ010000003.1"/>
</dbReference>
<gene>
    <name evidence="2" type="ORF">ACFO6X_06410</name>
</gene>
<dbReference type="SUPFAM" id="SSF47413">
    <property type="entry name" value="lambda repressor-like DNA-binding domains"/>
    <property type="match status" value="1"/>
</dbReference>
<evidence type="ECO:0000313" key="2">
    <source>
        <dbReference type="EMBL" id="MFC4788617.1"/>
    </source>
</evidence>
<proteinExistence type="predicted"/>
<dbReference type="Pfam" id="PF01381">
    <property type="entry name" value="HTH_3"/>
    <property type="match status" value="1"/>
</dbReference>
<evidence type="ECO:0000313" key="3">
    <source>
        <dbReference type="Proteomes" id="UP001596001"/>
    </source>
</evidence>